<gene>
    <name evidence="3" type="ORF">SAMN05216553_102139</name>
</gene>
<dbReference type="OrthoDB" id="9787292at2"/>
<dbReference type="InterPro" id="IPR036291">
    <property type="entry name" value="NAD(P)-bd_dom_sf"/>
</dbReference>
<name>A0A1G7M7J0_9PSEU</name>
<sequence length="299" mass="31379">MKVFVTGASGHVGSALIPELLRAGHEVTGLARSDASAAKLDARGVTVLRGTLDDLDVLRKGAAEADAVIHLAFKHDEMNAGDYETAVTADIAVVRALLDKLSGTGKALVGTGGTLAYASLGRTGTEDDRPSDDSPRGLTRNLIVDAQDVRGSVVMLPPTVHSELDTTGFIPTLVRIARATGVSGYPGDGTNRWSAGHTRDAARLYRLAAEKAPAGSVLHAVGDEGVPTKVIAEIIGRKLGVPVESIPTERVAEHFGPLAFMVTLDAPTSSKRTQALLGWKPEQPGLVEDLEAGFYFTER</sequence>
<proteinExistence type="predicted"/>
<dbReference type="Proteomes" id="UP000199623">
    <property type="component" value="Unassembled WGS sequence"/>
</dbReference>
<evidence type="ECO:0000256" key="1">
    <source>
        <dbReference type="SAM" id="MobiDB-lite"/>
    </source>
</evidence>
<dbReference type="GO" id="GO:0005737">
    <property type="term" value="C:cytoplasm"/>
    <property type="evidence" value="ECO:0007669"/>
    <property type="project" value="TreeGrafter"/>
</dbReference>
<dbReference type="STRING" id="200378.SAMN05216553_102139"/>
<dbReference type="CDD" id="cd05262">
    <property type="entry name" value="SDR_a7"/>
    <property type="match status" value="1"/>
</dbReference>
<accession>A0A1G7M7J0</accession>
<evidence type="ECO:0000313" key="4">
    <source>
        <dbReference type="Proteomes" id="UP000199623"/>
    </source>
</evidence>
<evidence type="ECO:0000259" key="2">
    <source>
        <dbReference type="Pfam" id="PF01370"/>
    </source>
</evidence>
<dbReference type="EMBL" id="FNCC01000002">
    <property type="protein sequence ID" value="SDF57645.1"/>
    <property type="molecule type" value="Genomic_DNA"/>
</dbReference>
<dbReference type="SUPFAM" id="SSF51735">
    <property type="entry name" value="NAD(P)-binding Rossmann-fold domains"/>
    <property type="match status" value="1"/>
</dbReference>
<evidence type="ECO:0000313" key="3">
    <source>
        <dbReference type="EMBL" id="SDF57645.1"/>
    </source>
</evidence>
<feature type="domain" description="NAD-dependent epimerase/dehydratase" evidence="2">
    <location>
        <begin position="3"/>
        <end position="212"/>
    </location>
</feature>
<keyword evidence="4" id="KW-1185">Reference proteome</keyword>
<dbReference type="PANTHER" id="PTHR48079">
    <property type="entry name" value="PROTEIN YEEZ"/>
    <property type="match status" value="1"/>
</dbReference>
<dbReference type="InterPro" id="IPR051783">
    <property type="entry name" value="NAD(P)-dependent_oxidoreduct"/>
</dbReference>
<dbReference type="Pfam" id="PF01370">
    <property type="entry name" value="Epimerase"/>
    <property type="match status" value="1"/>
</dbReference>
<reference evidence="4" key="1">
    <citation type="submission" date="2016-10" db="EMBL/GenBank/DDBJ databases">
        <authorList>
            <person name="Varghese N."/>
            <person name="Submissions S."/>
        </authorList>
    </citation>
    <scope>NUCLEOTIDE SEQUENCE [LARGE SCALE GENOMIC DNA]</scope>
    <source>
        <strain evidence="4">CGMCC 4.3506</strain>
    </source>
</reference>
<dbReference type="GO" id="GO:0004029">
    <property type="term" value="F:aldehyde dehydrogenase (NAD+) activity"/>
    <property type="evidence" value="ECO:0007669"/>
    <property type="project" value="TreeGrafter"/>
</dbReference>
<dbReference type="RefSeq" id="WP_090045998.1">
    <property type="nucleotide sequence ID" value="NZ_FNCC01000002.1"/>
</dbReference>
<dbReference type="InterPro" id="IPR001509">
    <property type="entry name" value="Epimerase_deHydtase"/>
</dbReference>
<feature type="region of interest" description="Disordered" evidence="1">
    <location>
        <begin position="119"/>
        <end position="138"/>
    </location>
</feature>
<dbReference type="AlphaFoldDB" id="A0A1G7M7J0"/>
<dbReference type="PANTHER" id="PTHR48079:SF6">
    <property type="entry name" value="NAD(P)-BINDING DOMAIN-CONTAINING PROTEIN-RELATED"/>
    <property type="match status" value="1"/>
</dbReference>
<organism evidence="3 4">
    <name type="scientific">Lentzea fradiae</name>
    <dbReference type="NCBI Taxonomy" id="200378"/>
    <lineage>
        <taxon>Bacteria</taxon>
        <taxon>Bacillati</taxon>
        <taxon>Actinomycetota</taxon>
        <taxon>Actinomycetes</taxon>
        <taxon>Pseudonocardiales</taxon>
        <taxon>Pseudonocardiaceae</taxon>
        <taxon>Lentzea</taxon>
    </lineage>
</organism>
<feature type="compositionally biased region" description="Basic and acidic residues" evidence="1">
    <location>
        <begin position="124"/>
        <end position="135"/>
    </location>
</feature>
<protein>
    <submittedName>
        <fullName evidence="3">Nucleoside-diphosphate-sugar epimerase</fullName>
    </submittedName>
</protein>
<dbReference type="Gene3D" id="3.40.50.720">
    <property type="entry name" value="NAD(P)-binding Rossmann-like Domain"/>
    <property type="match status" value="1"/>
</dbReference>